<name>A0A1G8ZQ77_9EURY</name>
<dbReference type="PANTHER" id="PTHR43000">
    <property type="entry name" value="DTDP-D-GLUCOSE 4,6-DEHYDRATASE-RELATED"/>
    <property type="match status" value="1"/>
</dbReference>
<evidence type="ECO:0000259" key="2">
    <source>
        <dbReference type="Pfam" id="PF01370"/>
    </source>
</evidence>
<evidence type="ECO:0000256" key="1">
    <source>
        <dbReference type="ARBA" id="ARBA00007637"/>
    </source>
</evidence>
<dbReference type="STRING" id="890420.SAMN05216226_1295"/>
<keyword evidence="4" id="KW-1185">Reference proteome</keyword>
<dbReference type="Gene3D" id="3.40.50.720">
    <property type="entry name" value="NAD(P)-binding Rossmann-like Domain"/>
    <property type="match status" value="1"/>
</dbReference>
<dbReference type="Proteomes" id="UP000198856">
    <property type="component" value="Unassembled WGS sequence"/>
</dbReference>
<sequence>MASVLVTGASGTIGTALLKNLERDKYDIIGADKESSRWDVDTEIRNADLTANPDLPNTDVIVHLAAHSRVSPVVDEPSKAVENVEMTGTVLEHARQTDASVIFASSREVYGNAIRPTEDKVGLEFKNPYGASKAACEALCSSYVQCYDVPVVTLRLSNVYGPYEQNARVIPIFIALAVAGEELTVFGRNKILNFVFIEDVTTAIKTAIDSRYALSGEAINIGSKEGTPLTTLANLISTRINQCPGYRVEPDRTGEVARYVPTISKAETLLDYTPTVDLKVGLDRTIDWFQNQPELLDEIQATVR</sequence>
<dbReference type="OrthoDB" id="4907at2157"/>
<accession>A0A1G8ZQ77</accession>
<proteinExistence type="inferred from homology"/>
<dbReference type="Gene3D" id="3.90.25.10">
    <property type="entry name" value="UDP-galactose 4-epimerase, domain 1"/>
    <property type="match status" value="1"/>
</dbReference>
<dbReference type="RefSeq" id="WP_092704847.1">
    <property type="nucleotide sequence ID" value="NZ_FNFC01000029.1"/>
</dbReference>
<protein>
    <submittedName>
        <fullName evidence="3">UDP-glucose 4-epimerase</fullName>
    </submittedName>
</protein>
<dbReference type="AlphaFoldDB" id="A0A1G8ZQ77"/>
<dbReference type="InterPro" id="IPR036291">
    <property type="entry name" value="NAD(P)-bd_dom_sf"/>
</dbReference>
<dbReference type="Pfam" id="PF01370">
    <property type="entry name" value="Epimerase"/>
    <property type="match status" value="1"/>
</dbReference>
<feature type="domain" description="NAD-dependent epimerase/dehydratase" evidence="2">
    <location>
        <begin position="4"/>
        <end position="222"/>
    </location>
</feature>
<evidence type="ECO:0000313" key="3">
    <source>
        <dbReference type="EMBL" id="SDK16495.1"/>
    </source>
</evidence>
<dbReference type="EMBL" id="FNFC01000029">
    <property type="protein sequence ID" value="SDK16495.1"/>
    <property type="molecule type" value="Genomic_DNA"/>
</dbReference>
<evidence type="ECO:0000313" key="4">
    <source>
        <dbReference type="Proteomes" id="UP000198856"/>
    </source>
</evidence>
<reference evidence="3 4" key="1">
    <citation type="submission" date="2016-10" db="EMBL/GenBank/DDBJ databases">
        <authorList>
            <person name="de Groot N.N."/>
        </authorList>
    </citation>
    <scope>NUCLEOTIDE SEQUENCE [LARGE SCALE GENOMIC DNA]</scope>
    <source>
        <strain evidence="3 4">IBRC-M10015</strain>
    </source>
</reference>
<comment type="similarity">
    <text evidence="1">Belongs to the NAD(P)-dependent epimerase/dehydratase family.</text>
</comment>
<dbReference type="SUPFAM" id="SSF51735">
    <property type="entry name" value="NAD(P)-binding Rossmann-fold domains"/>
    <property type="match status" value="1"/>
</dbReference>
<dbReference type="InterPro" id="IPR001509">
    <property type="entry name" value="Epimerase_deHydtase"/>
</dbReference>
<organism evidence="3 4">
    <name type="scientific">Halovenus aranensis</name>
    <dbReference type="NCBI Taxonomy" id="890420"/>
    <lineage>
        <taxon>Archaea</taxon>
        <taxon>Methanobacteriati</taxon>
        <taxon>Methanobacteriota</taxon>
        <taxon>Stenosarchaea group</taxon>
        <taxon>Halobacteria</taxon>
        <taxon>Halobacteriales</taxon>
        <taxon>Haloarculaceae</taxon>
        <taxon>Halovenus</taxon>
    </lineage>
</organism>
<gene>
    <name evidence="3" type="ORF">SAMN05216226_1295</name>
</gene>